<dbReference type="RefSeq" id="WP_066754440.1">
    <property type="nucleotide sequence ID" value="NZ_JBHUMB010000006.1"/>
</dbReference>
<evidence type="ECO:0000313" key="2">
    <source>
        <dbReference type="EMBL" id="MFD2743013.1"/>
    </source>
</evidence>
<name>A0ABW5UAQ2_9SPHI</name>
<protein>
    <submittedName>
        <fullName evidence="2">Lipopolysaccharide biosynthesis protein</fullName>
    </submittedName>
</protein>
<organism evidence="2 3">
    <name type="scientific">Sphingobacterium populi</name>
    <dbReference type="NCBI Taxonomy" id="1812824"/>
    <lineage>
        <taxon>Bacteria</taxon>
        <taxon>Pseudomonadati</taxon>
        <taxon>Bacteroidota</taxon>
        <taxon>Sphingobacteriia</taxon>
        <taxon>Sphingobacteriales</taxon>
        <taxon>Sphingobacteriaceae</taxon>
        <taxon>Sphingobacterium</taxon>
    </lineage>
</organism>
<proteinExistence type="predicted"/>
<keyword evidence="1" id="KW-0812">Transmembrane</keyword>
<reference evidence="3" key="1">
    <citation type="journal article" date="2019" name="Int. J. Syst. Evol. Microbiol.">
        <title>The Global Catalogue of Microorganisms (GCM) 10K type strain sequencing project: providing services to taxonomists for standard genome sequencing and annotation.</title>
        <authorList>
            <consortium name="The Broad Institute Genomics Platform"/>
            <consortium name="The Broad Institute Genome Sequencing Center for Infectious Disease"/>
            <person name="Wu L."/>
            <person name="Ma J."/>
        </authorList>
    </citation>
    <scope>NUCLEOTIDE SEQUENCE [LARGE SCALE GENOMIC DNA]</scope>
    <source>
        <strain evidence="3">KCTC 42247</strain>
    </source>
</reference>
<feature type="transmembrane region" description="Helical" evidence="1">
    <location>
        <begin position="327"/>
        <end position="351"/>
    </location>
</feature>
<dbReference type="EMBL" id="JBHUMB010000006">
    <property type="protein sequence ID" value="MFD2743013.1"/>
    <property type="molecule type" value="Genomic_DNA"/>
</dbReference>
<keyword evidence="1" id="KW-0472">Membrane</keyword>
<keyword evidence="1" id="KW-1133">Transmembrane helix</keyword>
<sequence>MITENSKEEISLKQLFIYIGKGTNYLFSKWYLLFLFGAIGATIGYLYAKNSTPLFSGTTTFILENSNEGVKSGGLSALGGLGMSGIGGTESLFQGESLFELYKSRAILAKTLLELIDDRELFVQRFYKINDDFRKSIDSRPDIKELIENRSFFSESDSLNERIRDSILTKVVSRIKSDYIEVDKLNKKANIIYVTISAEDEEFAKRFNEELVNNVNDFYLQVKSGRSTDNIKMLQYKVDSVRNVLFGAISVTQSTTDNTPNLNPTRQSLRSVPIAQAEVSTESSRSVLADLMRNLEQAKLTLSKDGPIIKIVDNVIYPLPKIKASTFIYGLIGAFGGTFLIIMILSCLKVIRHILNS</sequence>
<dbReference type="InterPro" id="IPR050445">
    <property type="entry name" value="Bact_polysacc_biosynth/exp"/>
</dbReference>
<dbReference type="PANTHER" id="PTHR32309">
    <property type="entry name" value="TYROSINE-PROTEIN KINASE"/>
    <property type="match status" value="1"/>
</dbReference>
<feature type="transmembrane region" description="Helical" evidence="1">
    <location>
        <begin position="30"/>
        <end position="48"/>
    </location>
</feature>
<accession>A0ABW5UAQ2</accession>
<keyword evidence="3" id="KW-1185">Reference proteome</keyword>
<evidence type="ECO:0000256" key="1">
    <source>
        <dbReference type="SAM" id="Phobius"/>
    </source>
</evidence>
<dbReference type="PANTHER" id="PTHR32309:SF31">
    <property type="entry name" value="CAPSULAR EXOPOLYSACCHARIDE FAMILY"/>
    <property type="match status" value="1"/>
</dbReference>
<comment type="caution">
    <text evidence="2">The sequence shown here is derived from an EMBL/GenBank/DDBJ whole genome shotgun (WGS) entry which is preliminary data.</text>
</comment>
<dbReference type="Proteomes" id="UP001597418">
    <property type="component" value="Unassembled WGS sequence"/>
</dbReference>
<evidence type="ECO:0000313" key="3">
    <source>
        <dbReference type="Proteomes" id="UP001597418"/>
    </source>
</evidence>
<gene>
    <name evidence="2" type="ORF">ACFSQ6_06345</name>
</gene>